<keyword evidence="1" id="KW-0479">Metal-binding</keyword>
<gene>
    <name evidence="2" type="ORF">AOC05_08460</name>
</gene>
<dbReference type="InterPro" id="IPR008972">
    <property type="entry name" value="Cupredoxin"/>
</dbReference>
<evidence type="ECO:0000256" key="1">
    <source>
        <dbReference type="ARBA" id="ARBA00022723"/>
    </source>
</evidence>
<reference evidence="3" key="1">
    <citation type="submission" date="2015-09" db="EMBL/GenBank/DDBJ databases">
        <title>Complete genome of Arthrobacter alpinus strain R3.8.</title>
        <authorList>
            <person name="See-Too W.S."/>
            <person name="Chan K.G."/>
        </authorList>
    </citation>
    <scope>NUCLEOTIDE SEQUENCE [LARGE SCALE GENOMIC DNA]</scope>
    <source>
        <strain evidence="3">R3.8</strain>
    </source>
</reference>
<evidence type="ECO:0000313" key="3">
    <source>
        <dbReference type="Proteomes" id="UP000062833"/>
    </source>
</evidence>
<dbReference type="InterPro" id="IPR033138">
    <property type="entry name" value="Cu_oxidase_CS"/>
</dbReference>
<dbReference type="KEGG" id="aaq:AOC05_08460"/>
<dbReference type="EMBL" id="CP012677">
    <property type="protein sequence ID" value="ALE92343.1"/>
    <property type="molecule type" value="Genomic_DNA"/>
</dbReference>
<organism evidence="2 3">
    <name type="scientific">Arthrobacter alpinus</name>
    <dbReference type="NCBI Taxonomy" id="656366"/>
    <lineage>
        <taxon>Bacteria</taxon>
        <taxon>Bacillati</taxon>
        <taxon>Actinomycetota</taxon>
        <taxon>Actinomycetes</taxon>
        <taxon>Micrococcales</taxon>
        <taxon>Micrococcaceae</taxon>
        <taxon>Arthrobacter</taxon>
    </lineage>
</organism>
<evidence type="ECO:0000313" key="2">
    <source>
        <dbReference type="EMBL" id="ALE92343.1"/>
    </source>
</evidence>
<proteinExistence type="predicted"/>
<dbReference type="PROSITE" id="PS00079">
    <property type="entry name" value="MULTICOPPER_OXIDASE1"/>
    <property type="match status" value="1"/>
</dbReference>
<sequence>MMSVSAWSSRAWVILGILATLLLAGWSLVTIGALGGEFTAGGQGSPERACTVPIRFGMTVNVALTNMGGPMMGGGGGPMTGGAMGLHADQVTVAHGAVSFLVTNLGSITHEMVVLPLLESQVVGARPIGGNAKIDETGSLGEASNTCAEGAGQGIVPGGSDLVSIILAPGQYELFCNLAGYYAAGMYTQLTVT</sequence>
<keyword evidence="3" id="KW-1185">Reference proteome</keyword>
<protein>
    <recommendedName>
        <fullName evidence="4">Sulfocyanin (SoxE) domain-containing protein</fullName>
    </recommendedName>
</protein>
<dbReference type="AlphaFoldDB" id="A0A0M4RBH3"/>
<dbReference type="Proteomes" id="UP000062833">
    <property type="component" value="Chromosome"/>
</dbReference>
<dbReference type="PATRIC" id="fig|656366.3.peg.1821"/>
<accession>A0A0M4RBH3</accession>
<dbReference type="GO" id="GO:0046872">
    <property type="term" value="F:metal ion binding"/>
    <property type="evidence" value="ECO:0007669"/>
    <property type="project" value="UniProtKB-KW"/>
</dbReference>
<dbReference type="SUPFAM" id="SSF49503">
    <property type="entry name" value="Cupredoxins"/>
    <property type="match status" value="1"/>
</dbReference>
<evidence type="ECO:0008006" key="4">
    <source>
        <dbReference type="Google" id="ProtNLM"/>
    </source>
</evidence>
<dbReference type="Gene3D" id="2.60.40.420">
    <property type="entry name" value="Cupredoxins - blue copper proteins"/>
    <property type="match status" value="1"/>
</dbReference>
<name>A0A0M4RBH3_9MICC</name>